<dbReference type="EMBL" id="CAICTM010000764">
    <property type="protein sequence ID" value="CAB9516172.1"/>
    <property type="molecule type" value="Genomic_DNA"/>
</dbReference>
<evidence type="ECO:0000313" key="4">
    <source>
        <dbReference type="Proteomes" id="UP001153069"/>
    </source>
</evidence>
<feature type="region of interest" description="Disordered" evidence="1">
    <location>
        <begin position="178"/>
        <end position="208"/>
    </location>
</feature>
<protein>
    <submittedName>
        <fullName evidence="3">Uncharacterized ACR, COG1399</fullName>
    </submittedName>
</protein>
<evidence type="ECO:0000313" key="3">
    <source>
        <dbReference type="EMBL" id="CAB9516172.1"/>
    </source>
</evidence>
<evidence type="ECO:0000256" key="2">
    <source>
        <dbReference type="SAM" id="SignalP"/>
    </source>
</evidence>
<feature type="compositionally biased region" description="Basic residues" evidence="1">
    <location>
        <begin position="193"/>
        <end position="203"/>
    </location>
</feature>
<name>A0A9N8E7H2_9STRA</name>
<dbReference type="AlphaFoldDB" id="A0A9N8E7H2"/>
<feature type="signal peptide" evidence="2">
    <location>
        <begin position="1"/>
        <end position="16"/>
    </location>
</feature>
<sequence length="296" mass="32693">MRSIVFFVCLIQAVSSFTVLSTATQNNNNARSFHLLFAAADADSQRPRNEFCRTVPPDKVLKLGGKNQHREEQPQYGVDIHASMEECEALAQRFELPKIASLGAHLSLSPEAGNNNNAVGGGSKGMLVGGMGYASVTRICVRTNEPFDTNLEFPIHCLVRPVEGSNSMMGPAAAFAEHNQVKLQRESSSQQRRNNKNSSKRKKTSDEDFLEALDQEEEEEEDLIDPTELLKMQSIMSNLDGGDDATLDDILMEDDAIYATNGMLDIGELTAQLFWLDLDPYPRKPGSEFLQFSISG</sequence>
<evidence type="ECO:0000256" key="1">
    <source>
        <dbReference type="SAM" id="MobiDB-lite"/>
    </source>
</evidence>
<gene>
    <name evidence="3" type="ORF">SEMRO_765_G199170.1</name>
</gene>
<reference evidence="3" key="1">
    <citation type="submission" date="2020-06" db="EMBL/GenBank/DDBJ databases">
        <authorList>
            <consortium name="Plant Systems Biology data submission"/>
        </authorList>
    </citation>
    <scope>NUCLEOTIDE SEQUENCE</scope>
    <source>
        <strain evidence="3">D6</strain>
    </source>
</reference>
<feature type="chain" id="PRO_5040471912" evidence="2">
    <location>
        <begin position="17"/>
        <end position="296"/>
    </location>
</feature>
<keyword evidence="4" id="KW-1185">Reference proteome</keyword>
<keyword evidence="2" id="KW-0732">Signal</keyword>
<proteinExistence type="predicted"/>
<comment type="caution">
    <text evidence="3">The sequence shown here is derived from an EMBL/GenBank/DDBJ whole genome shotgun (WGS) entry which is preliminary data.</text>
</comment>
<organism evidence="3 4">
    <name type="scientific">Seminavis robusta</name>
    <dbReference type="NCBI Taxonomy" id="568900"/>
    <lineage>
        <taxon>Eukaryota</taxon>
        <taxon>Sar</taxon>
        <taxon>Stramenopiles</taxon>
        <taxon>Ochrophyta</taxon>
        <taxon>Bacillariophyta</taxon>
        <taxon>Bacillariophyceae</taxon>
        <taxon>Bacillariophycidae</taxon>
        <taxon>Naviculales</taxon>
        <taxon>Naviculaceae</taxon>
        <taxon>Seminavis</taxon>
    </lineage>
</organism>
<dbReference type="OrthoDB" id="46873at2759"/>
<dbReference type="Proteomes" id="UP001153069">
    <property type="component" value="Unassembled WGS sequence"/>
</dbReference>
<accession>A0A9N8E7H2</accession>